<feature type="transmembrane region" description="Helical" evidence="13">
    <location>
        <begin position="7"/>
        <end position="31"/>
    </location>
</feature>
<reference evidence="14 15" key="1">
    <citation type="journal article" date="2016" name="Nat. Commun.">
        <title>Thousands of microbial genomes shed light on interconnected biogeochemical processes in an aquifer system.</title>
        <authorList>
            <person name="Anantharaman K."/>
            <person name="Brown C.T."/>
            <person name="Hug L.A."/>
            <person name="Sharon I."/>
            <person name="Castelle C.J."/>
            <person name="Probst A.J."/>
            <person name="Thomas B.C."/>
            <person name="Singh A."/>
            <person name="Wilkins M.J."/>
            <person name="Karaoz U."/>
            <person name="Brodie E.L."/>
            <person name="Williams K.H."/>
            <person name="Hubbard S.S."/>
            <person name="Banfield J.F."/>
        </authorList>
    </citation>
    <scope>NUCLEOTIDE SEQUENCE [LARGE SCALE GENOMIC DNA]</scope>
</reference>
<dbReference type="NCBIfam" id="TIGR00933">
    <property type="entry name" value="2a38"/>
    <property type="match status" value="1"/>
</dbReference>
<dbReference type="GO" id="GO:0046872">
    <property type="term" value="F:metal ion binding"/>
    <property type="evidence" value="ECO:0007669"/>
    <property type="project" value="UniProtKB-KW"/>
</dbReference>
<keyword evidence="4" id="KW-1003">Cell membrane</keyword>
<feature type="transmembrane region" description="Helical" evidence="13">
    <location>
        <begin position="389"/>
        <end position="414"/>
    </location>
</feature>
<comment type="subcellular location">
    <subcellularLocation>
        <location evidence="1">Cell inner membrane</location>
        <topology evidence="1">Multi-pass membrane protein</topology>
    </subcellularLocation>
</comment>
<feature type="transmembrane region" description="Helical" evidence="13">
    <location>
        <begin position="68"/>
        <end position="89"/>
    </location>
</feature>
<feature type="transmembrane region" description="Helical" evidence="13">
    <location>
        <begin position="454"/>
        <end position="475"/>
    </location>
</feature>
<dbReference type="EMBL" id="MFIV01000004">
    <property type="protein sequence ID" value="OGF99933.1"/>
    <property type="molecule type" value="Genomic_DNA"/>
</dbReference>
<feature type="binding site" evidence="12">
    <location>
        <position position="314"/>
    </location>
    <ligand>
        <name>K(+)</name>
        <dbReference type="ChEBI" id="CHEBI:29103"/>
    </ligand>
</feature>
<evidence type="ECO:0000256" key="4">
    <source>
        <dbReference type="ARBA" id="ARBA00022475"/>
    </source>
</evidence>
<evidence type="ECO:0000256" key="11">
    <source>
        <dbReference type="ARBA" id="ARBA00023136"/>
    </source>
</evidence>
<sequence>MKIRLVIHVVALVQVFVGLSMLLPVLCAVYYQESALVPLLWAMAVTVGSGLLAALLTRQQEDIRIREGFAIVSLGWVAIAGFGMLPFLFSGTISGVTDAYFETMSGFTTTGASILTDVEILPRSILLWRSLTQWLGGMGIIVLSIAILPFLGVGGMQLFRAEVPGPSVDRLKPRISQTAGLLWMVYLLLTVMEILMLMLGGMDLFDSANHSFTTMATGGFSTRNLSVGYYRSAYIQYVVTFFMFMAGINFSLHYRSLTGLNLKAYFRDRELVFYVLILLGATGAIYVCNGMEGEGFAEKSLRDSLFQVVSITTTTGYATVDFDAWAPLSRIMLLALMFVGGCAGSTGGGMKVIRLLLILKHGKTELKKLLHPQAVFLVRVSKIRVRPEVMLNVLGFFTLYIALFIFCSFIMTALGLDIISAASSVAATLGNIGPGLGQVGPMLNFSGVPLAGKWTLSLCMLLGRLEIFTVIVLFLPEVWRKA</sequence>
<dbReference type="InterPro" id="IPR004772">
    <property type="entry name" value="TrkH"/>
</dbReference>
<keyword evidence="11 13" id="KW-0472">Membrane</keyword>
<organism evidence="14 15">
    <name type="scientific">Candidatus Glassbacteria bacterium GWA2_58_10</name>
    <dbReference type="NCBI Taxonomy" id="1817865"/>
    <lineage>
        <taxon>Bacteria</taxon>
        <taxon>Candidatus Glassiibacteriota</taxon>
    </lineage>
</organism>
<keyword evidence="10" id="KW-0406">Ion transport</keyword>
<evidence type="ECO:0000256" key="1">
    <source>
        <dbReference type="ARBA" id="ARBA00004429"/>
    </source>
</evidence>
<dbReference type="GO" id="GO:0005886">
    <property type="term" value="C:plasma membrane"/>
    <property type="evidence" value="ECO:0007669"/>
    <property type="project" value="UniProtKB-SubCell"/>
</dbReference>
<comment type="caution">
    <text evidence="14">The sequence shown here is derived from an EMBL/GenBank/DDBJ whole genome shotgun (WGS) entry which is preliminary data.</text>
</comment>
<keyword evidence="7 13" id="KW-0812">Transmembrane</keyword>
<evidence type="ECO:0000256" key="8">
    <source>
        <dbReference type="ARBA" id="ARBA00022958"/>
    </source>
</evidence>
<evidence type="ECO:0000256" key="12">
    <source>
        <dbReference type="PIRSR" id="PIRSR006247-1"/>
    </source>
</evidence>
<protein>
    <submittedName>
        <fullName evidence="14">Potassium transporter</fullName>
    </submittedName>
</protein>
<feature type="transmembrane region" description="Helical" evidence="13">
    <location>
        <begin position="134"/>
        <end position="159"/>
    </location>
</feature>
<evidence type="ECO:0000256" key="13">
    <source>
        <dbReference type="SAM" id="Phobius"/>
    </source>
</evidence>
<evidence type="ECO:0000256" key="9">
    <source>
        <dbReference type="ARBA" id="ARBA00022989"/>
    </source>
</evidence>
<dbReference type="InterPro" id="IPR003445">
    <property type="entry name" value="Cat_transpt"/>
</dbReference>
<comment type="similarity">
    <text evidence="2">Belongs to the TrkH potassium transport family.</text>
</comment>
<accession>A0A1F5YIL6</accession>
<feature type="transmembrane region" description="Helical" evidence="13">
    <location>
        <begin position="271"/>
        <end position="287"/>
    </location>
</feature>
<feature type="binding site" evidence="12">
    <location>
        <position position="110"/>
    </location>
    <ligand>
        <name>K(+)</name>
        <dbReference type="ChEBI" id="CHEBI:29103"/>
    </ligand>
</feature>
<dbReference type="Pfam" id="PF02386">
    <property type="entry name" value="TrkH"/>
    <property type="match status" value="2"/>
</dbReference>
<feature type="transmembrane region" description="Helical" evidence="13">
    <location>
        <begin position="233"/>
        <end position="250"/>
    </location>
</feature>
<keyword evidence="5" id="KW-0997">Cell inner membrane</keyword>
<keyword evidence="3" id="KW-0813">Transport</keyword>
<feature type="transmembrane region" description="Helical" evidence="13">
    <location>
        <begin position="180"/>
        <end position="202"/>
    </location>
</feature>
<feature type="binding site" evidence="12">
    <location>
        <position position="109"/>
    </location>
    <ligand>
        <name>K(+)</name>
        <dbReference type="ChEBI" id="CHEBI:29103"/>
    </ligand>
</feature>
<dbReference type="PANTHER" id="PTHR32024">
    <property type="entry name" value="TRK SYSTEM POTASSIUM UPTAKE PROTEIN TRKG-RELATED"/>
    <property type="match status" value="1"/>
</dbReference>
<evidence type="ECO:0000256" key="3">
    <source>
        <dbReference type="ARBA" id="ARBA00022448"/>
    </source>
</evidence>
<keyword evidence="9 13" id="KW-1133">Transmembrane helix</keyword>
<dbReference type="PANTHER" id="PTHR32024:SF2">
    <property type="entry name" value="TRK SYSTEM POTASSIUM UPTAKE PROTEIN TRKG-RELATED"/>
    <property type="match status" value="1"/>
</dbReference>
<keyword evidence="8 12" id="KW-0630">Potassium</keyword>
<dbReference type="GO" id="GO:0015379">
    <property type="term" value="F:potassium:chloride symporter activity"/>
    <property type="evidence" value="ECO:0007669"/>
    <property type="project" value="InterPro"/>
</dbReference>
<feature type="transmembrane region" description="Helical" evidence="13">
    <location>
        <begin position="37"/>
        <end position="56"/>
    </location>
</feature>
<keyword evidence="12" id="KW-0479">Metal-binding</keyword>
<dbReference type="Proteomes" id="UP000176992">
    <property type="component" value="Unassembled WGS sequence"/>
</dbReference>
<keyword evidence="6" id="KW-0633">Potassium transport</keyword>
<evidence type="ECO:0000313" key="14">
    <source>
        <dbReference type="EMBL" id="OGF99933.1"/>
    </source>
</evidence>
<gene>
    <name evidence="14" type="ORF">A2Z86_11315</name>
</gene>
<proteinExistence type="inferred from homology"/>
<feature type="binding site" evidence="12">
    <location>
        <position position="315"/>
    </location>
    <ligand>
        <name>K(+)</name>
        <dbReference type="ChEBI" id="CHEBI:29103"/>
    </ligand>
</feature>
<feature type="transmembrane region" description="Helical" evidence="13">
    <location>
        <begin position="331"/>
        <end position="359"/>
    </location>
</feature>
<evidence type="ECO:0000256" key="7">
    <source>
        <dbReference type="ARBA" id="ARBA00022692"/>
    </source>
</evidence>
<name>A0A1F5YIL6_9BACT</name>
<feature type="binding site" evidence="12">
    <location>
        <position position="431"/>
    </location>
    <ligand>
        <name>K(+)</name>
        <dbReference type="ChEBI" id="CHEBI:29103"/>
    </ligand>
</feature>
<evidence type="ECO:0000313" key="15">
    <source>
        <dbReference type="Proteomes" id="UP000176992"/>
    </source>
</evidence>
<evidence type="ECO:0000256" key="5">
    <source>
        <dbReference type="ARBA" id="ARBA00022519"/>
    </source>
</evidence>
<dbReference type="AlphaFoldDB" id="A0A1F5YIL6"/>
<evidence type="ECO:0000256" key="6">
    <source>
        <dbReference type="ARBA" id="ARBA00022538"/>
    </source>
</evidence>
<evidence type="ECO:0000256" key="10">
    <source>
        <dbReference type="ARBA" id="ARBA00023065"/>
    </source>
</evidence>
<dbReference type="PIRSF" id="PIRSF006247">
    <property type="entry name" value="TrkH"/>
    <property type="match status" value="1"/>
</dbReference>
<feature type="binding site" evidence="12">
    <location>
        <position position="218"/>
    </location>
    <ligand>
        <name>K(+)</name>
        <dbReference type="ChEBI" id="CHEBI:29103"/>
    </ligand>
</feature>
<evidence type="ECO:0000256" key="2">
    <source>
        <dbReference type="ARBA" id="ARBA00009137"/>
    </source>
</evidence>